<keyword evidence="3" id="KW-1185">Reference proteome</keyword>
<protein>
    <recommendedName>
        <fullName evidence="4">Enamine deaminase RidA</fullName>
    </recommendedName>
</protein>
<dbReference type="OrthoDB" id="7696925at2"/>
<organism evidence="2 3">
    <name type="scientific">Hypericibacter terrae</name>
    <dbReference type="NCBI Taxonomy" id="2602015"/>
    <lineage>
        <taxon>Bacteria</taxon>
        <taxon>Pseudomonadati</taxon>
        <taxon>Pseudomonadota</taxon>
        <taxon>Alphaproteobacteria</taxon>
        <taxon>Rhodospirillales</taxon>
        <taxon>Dongiaceae</taxon>
        <taxon>Hypericibacter</taxon>
    </lineage>
</organism>
<dbReference type="CDD" id="cd00448">
    <property type="entry name" value="YjgF_YER057c_UK114_family"/>
    <property type="match status" value="2"/>
</dbReference>
<dbReference type="GO" id="GO:0019239">
    <property type="term" value="F:deaminase activity"/>
    <property type="evidence" value="ECO:0007669"/>
    <property type="project" value="TreeGrafter"/>
</dbReference>
<evidence type="ECO:0000313" key="3">
    <source>
        <dbReference type="Proteomes" id="UP000326202"/>
    </source>
</evidence>
<dbReference type="RefSeq" id="WP_151176548.1">
    <property type="nucleotide sequence ID" value="NZ_CP042906.1"/>
</dbReference>
<proteinExistence type="inferred from homology"/>
<dbReference type="SUPFAM" id="SSF55298">
    <property type="entry name" value="YjgF-like"/>
    <property type="match status" value="3"/>
</dbReference>
<dbReference type="PANTHER" id="PTHR11803">
    <property type="entry name" value="2-IMINOBUTANOATE/2-IMINOPROPANOATE DEAMINASE RIDA"/>
    <property type="match status" value="1"/>
</dbReference>
<evidence type="ECO:0000256" key="1">
    <source>
        <dbReference type="ARBA" id="ARBA00010552"/>
    </source>
</evidence>
<sequence length="410" mass="43913">MALSRTHCWPEGHWDWPIHVSHKHGIRCGEMIFVGGQVDLDSSGKVQHAGDLATQTVTVMASLDKVLRGLGADLGDLVKLIAFYQNDGSRDEQRFLADVARQLPAGGPGPVITAVPLPALAYPGMLVEIEAVAMRGADGRRLERQGIALRGAAPLPAPLSHGLRCGEMIFVGGVSAIDETGAVIAKGDIVRQSQIVMDRIGEVLHGFGAAHDDAVKINTYYAGGGQFADWEGAARARARYFTEPGPAATGLPLPRHALPGLMTRSEITAMLGRDGRRLPRSHVWPEGHWDWPIHLPYKHGIRCGPMIYLGGQVALTPQGQVIEPGELVAQTKIAMENIRRVLAGFGAGFDDVVKVTAFYEGGASADQLHKNLSVRSACFTEPGPATTGIPLPFLAYEEMVIEIEIVAMVG</sequence>
<dbReference type="Proteomes" id="UP000326202">
    <property type="component" value="Chromosome"/>
</dbReference>
<dbReference type="PANTHER" id="PTHR11803:SF58">
    <property type="entry name" value="PROTEIN HMF1-RELATED"/>
    <property type="match status" value="1"/>
</dbReference>
<evidence type="ECO:0000313" key="2">
    <source>
        <dbReference type="EMBL" id="QEX16156.1"/>
    </source>
</evidence>
<gene>
    <name evidence="2" type="ORF">FRZ44_14480</name>
</gene>
<dbReference type="GO" id="GO:0005829">
    <property type="term" value="C:cytosol"/>
    <property type="evidence" value="ECO:0007669"/>
    <property type="project" value="TreeGrafter"/>
</dbReference>
<comment type="similarity">
    <text evidence="1">Belongs to the RutC family.</text>
</comment>
<dbReference type="EMBL" id="CP042906">
    <property type="protein sequence ID" value="QEX16156.1"/>
    <property type="molecule type" value="Genomic_DNA"/>
</dbReference>
<reference evidence="2 3" key="1">
    <citation type="submission" date="2019-08" db="EMBL/GenBank/DDBJ databases">
        <title>Hyperibacter terrae gen. nov., sp. nov. and Hyperibacter viscosus sp. nov., two new members in the family Rhodospirillaceae isolated from the rhizosphere of Hypericum perforatum.</title>
        <authorList>
            <person name="Noviana Z."/>
        </authorList>
    </citation>
    <scope>NUCLEOTIDE SEQUENCE [LARGE SCALE GENOMIC DNA]</scope>
    <source>
        <strain evidence="2 3">R5913</strain>
    </source>
</reference>
<name>A0A5J6MN40_9PROT</name>
<accession>A0A5J6MN40</accession>
<dbReference type="KEGG" id="htq:FRZ44_14480"/>
<dbReference type="Pfam" id="PF01042">
    <property type="entry name" value="Ribonuc_L-PSP"/>
    <property type="match status" value="3"/>
</dbReference>
<dbReference type="InterPro" id="IPR035959">
    <property type="entry name" value="RutC-like_sf"/>
</dbReference>
<evidence type="ECO:0008006" key="4">
    <source>
        <dbReference type="Google" id="ProtNLM"/>
    </source>
</evidence>
<dbReference type="Gene3D" id="3.30.1330.40">
    <property type="entry name" value="RutC-like"/>
    <property type="match status" value="3"/>
</dbReference>
<dbReference type="InterPro" id="IPR006175">
    <property type="entry name" value="YjgF/YER057c/UK114"/>
</dbReference>
<dbReference type="AlphaFoldDB" id="A0A5J6MN40"/>